<keyword evidence="4" id="KW-0238">DNA-binding</keyword>
<evidence type="ECO:0000256" key="4">
    <source>
        <dbReference type="ARBA" id="ARBA00023125"/>
    </source>
</evidence>
<dbReference type="Gene3D" id="1.10.1740.10">
    <property type="match status" value="1"/>
</dbReference>
<evidence type="ECO:0000256" key="2">
    <source>
        <dbReference type="ARBA" id="ARBA00023015"/>
    </source>
</evidence>
<keyword evidence="3" id="KW-0731">Sigma factor</keyword>
<dbReference type="InterPro" id="IPR013325">
    <property type="entry name" value="RNA_pol_sigma_r2"/>
</dbReference>
<reference evidence="9" key="1">
    <citation type="submission" date="2023-09" db="EMBL/GenBank/DDBJ databases">
        <authorList>
            <person name="Li S."/>
            <person name="Li X."/>
            <person name="Zhang C."/>
            <person name="Zhao Z."/>
        </authorList>
    </citation>
    <scope>NUCLEOTIDE SEQUENCE [LARGE SCALE GENOMIC DNA]</scope>
    <source>
        <strain evidence="9">SQ345</strain>
    </source>
</reference>
<keyword evidence="2" id="KW-0805">Transcription regulation</keyword>
<gene>
    <name evidence="8" type="ORF">RI845_02075</name>
</gene>
<dbReference type="EMBL" id="CP134146">
    <property type="protein sequence ID" value="WNC68953.1"/>
    <property type="molecule type" value="Genomic_DNA"/>
</dbReference>
<evidence type="ECO:0000256" key="5">
    <source>
        <dbReference type="ARBA" id="ARBA00023163"/>
    </source>
</evidence>
<name>A0ABY9TKY4_9GAMM</name>
<dbReference type="InterPro" id="IPR036388">
    <property type="entry name" value="WH-like_DNA-bd_sf"/>
</dbReference>
<sequence length="192" mass="22982">MVKLPSIMKGGLNTTLTNEQVMLKLTECYDSKYLTRLIEQFNDDLYHYLLSQSDKYLAEDIVQTVWLKVIEKRHSYRIQTSVKSWLFSIARNCLIDELRRQQRWKFDDNNDDIQVIEVNYEELLANEKVEQIFNYLLEQLPFSQKEAFILQQEGFSLEDISSICNDKTETIKSRLRYARAHFKRHMELLDVK</sequence>
<dbReference type="Pfam" id="PF04542">
    <property type="entry name" value="Sigma70_r2"/>
    <property type="match status" value="1"/>
</dbReference>
<evidence type="ECO:0000256" key="1">
    <source>
        <dbReference type="ARBA" id="ARBA00010641"/>
    </source>
</evidence>
<protein>
    <submittedName>
        <fullName evidence="8">RNA polymerase sigma factor</fullName>
    </submittedName>
</protein>
<feature type="domain" description="RNA polymerase sigma factor 70 region 4 type 2" evidence="7">
    <location>
        <begin position="135"/>
        <end position="181"/>
    </location>
</feature>
<evidence type="ECO:0000313" key="8">
    <source>
        <dbReference type="EMBL" id="WNC68953.1"/>
    </source>
</evidence>
<keyword evidence="9" id="KW-1185">Reference proteome</keyword>
<dbReference type="RefSeq" id="WP_348388107.1">
    <property type="nucleotide sequence ID" value="NZ_CP134146.1"/>
</dbReference>
<dbReference type="NCBIfam" id="TIGR02937">
    <property type="entry name" value="sigma70-ECF"/>
    <property type="match status" value="1"/>
</dbReference>
<accession>A0ABY9TKY4</accession>
<dbReference type="SUPFAM" id="SSF88659">
    <property type="entry name" value="Sigma3 and sigma4 domains of RNA polymerase sigma factors"/>
    <property type="match status" value="1"/>
</dbReference>
<dbReference type="InterPro" id="IPR039425">
    <property type="entry name" value="RNA_pol_sigma-70-like"/>
</dbReference>
<proteinExistence type="inferred from homology"/>
<dbReference type="InterPro" id="IPR013249">
    <property type="entry name" value="RNA_pol_sigma70_r4_t2"/>
</dbReference>
<evidence type="ECO:0000256" key="3">
    <source>
        <dbReference type="ARBA" id="ARBA00023082"/>
    </source>
</evidence>
<dbReference type="PANTHER" id="PTHR43133">
    <property type="entry name" value="RNA POLYMERASE ECF-TYPE SIGMA FACTO"/>
    <property type="match status" value="1"/>
</dbReference>
<dbReference type="Proteomes" id="UP001248581">
    <property type="component" value="Chromosome"/>
</dbReference>
<dbReference type="Gene3D" id="1.10.10.10">
    <property type="entry name" value="Winged helix-like DNA-binding domain superfamily/Winged helix DNA-binding domain"/>
    <property type="match status" value="1"/>
</dbReference>
<evidence type="ECO:0000259" key="6">
    <source>
        <dbReference type="Pfam" id="PF04542"/>
    </source>
</evidence>
<comment type="similarity">
    <text evidence="1">Belongs to the sigma-70 factor family. ECF subfamily.</text>
</comment>
<dbReference type="InterPro" id="IPR007627">
    <property type="entry name" value="RNA_pol_sigma70_r2"/>
</dbReference>
<dbReference type="InterPro" id="IPR014284">
    <property type="entry name" value="RNA_pol_sigma-70_dom"/>
</dbReference>
<evidence type="ECO:0000259" key="7">
    <source>
        <dbReference type="Pfam" id="PF08281"/>
    </source>
</evidence>
<evidence type="ECO:0000313" key="9">
    <source>
        <dbReference type="Proteomes" id="UP001248581"/>
    </source>
</evidence>
<dbReference type="PANTHER" id="PTHR43133:SF8">
    <property type="entry name" value="RNA POLYMERASE SIGMA FACTOR HI_1459-RELATED"/>
    <property type="match status" value="1"/>
</dbReference>
<dbReference type="Pfam" id="PF08281">
    <property type="entry name" value="Sigma70_r4_2"/>
    <property type="match status" value="1"/>
</dbReference>
<feature type="domain" description="RNA polymerase sigma-70 region 2" evidence="6">
    <location>
        <begin position="37"/>
        <end position="103"/>
    </location>
</feature>
<organism evidence="8 9">
    <name type="scientific">Thalassotalea nanhaiensis</name>
    <dbReference type="NCBI Taxonomy" id="3065648"/>
    <lineage>
        <taxon>Bacteria</taxon>
        <taxon>Pseudomonadati</taxon>
        <taxon>Pseudomonadota</taxon>
        <taxon>Gammaproteobacteria</taxon>
        <taxon>Alteromonadales</taxon>
        <taxon>Colwelliaceae</taxon>
        <taxon>Thalassotalea</taxon>
    </lineage>
</organism>
<dbReference type="SUPFAM" id="SSF88946">
    <property type="entry name" value="Sigma2 domain of RNA polymerase sigma factors"/>
    <property type="match status" value="1"/>
</dbReference>
<keyword evidence="5" id="KW-0804">Transcription</keyword>
<dbReference type="InterPro" id="IPR013324">
    <property type="entry name" value="RNA_pol_sigma_r3/r4-like"/>
</dbReference>